<proteinExistence type="predicted"/>
<name>A0AAV8QV48_ENSVE</name>
<protein>
    <submittedName>
        <fullName evidence="1">Uncharacterized protein</fullName>
    </submittedName>
</protein>
<evidence type="ECO:0000313" key="2">
    <source>
        <dbReference type="Proteomes" id="UP001222027"/>
    </source>
</evidence>
<comment type="caution">
    <text evidence="1">The sequence shown here is derived from an EMBL/GenBank/DDBJ whole genome shotgun (WGS) entry which is preliminary data.</text>
</comment>
<accession>A0AAV8QV48</accession>
<dbReference type="PANTHER" id="PTHR34206">
    <property type="entry name" value="OS06G0193300 PROTEIN"/>
    <property type="match status" value="1"/>
</dbReference>
<dbReference type="Proteomes" id="UP001222027">
    <property type="component" value="Unassembled WGS sequence"/>
</dbReference>
<evidence type="ECO:0000313" key="1">
    <source>
        <dbReference type="EMBL" id="KAJ8484433.1"/>
    </source>
</evidence>
<keyword evidence="2" id="KW-1185">Reference proteome</keyword>
<sequence>MQQDKDNRNSEKWKRLCKHSSSFLTLSCRATSTPHLFDQMRQITMITLLKGQHTINSMMKLCSMAKQFPPKALKANNLSSREGRGRGGLITMAIRFSYTNIIIPRGYHPEKTSSRASLCHNSKISPKVSASSNTSSADTKVFEDQALGVICFRDEKGEIVCEGFDEGPRFDQRSLARKKFQRRNRVPNFLRMMMIQANEDVFY</sequence>
<dbReference type="AlphaFoldDB" id="A0AAV8QV48"/>
<gene>
    <name evidence="1" type="ORF">OPV22_016918</name>
</gene>
<dbReference type="EMBL" id="JAQQAF010000005">
    <property type="protein sequence ID" value="KAJ8484433.1"/>
    <property type="molecule type" value="Genomic_DNA"/>
</dbReference>
<dbReference type="PANTHER" id="PTHR34206:SF1">
    <property type="entry name" value="OS10G0390701 PROTEIN"/>
    <property type="match status" value="1"/>
</dbReference>
<organism evidence="1 2">
    <name type="scientific">Ensete ventricosum</name>
    <name type="common">Abyssinian banana</name>
    <name type="synonym">Musa ensete</name>
    <dbReference type="NCBI Taxonomy" id="4639"/>
    <lineage>
        <taxon>Eukaryota</taxon>
        <taxon>Viridiplantae</taxon>
        <taxon>Streptophyta</taxon>
        <taxon>Embryophyta</taxon>
        <taxon>Tracheophyta</taxon>
        <taxon>Spermatophyta</taxon>
        <taxon>Magnoliopsida</taxon>
        <taxon>Liliopsida</taxon>
        <taxon>Zingiberales</taxon>
        <taxon>Musaceae</taxon>
        <taxon>Ensete</taxon>
    </lineage>
</organism>
<reference evidence="1 2" key="1">
    <citation type="submission" date="2022-12" db="EMBL/GenBank/DDBJ databases">
        <title>Chromosome-scale assembly of the Ensete ventricosum genome.</title>
        <authorList>
            <person name="Dussert Y."/>
            <person name="Stocks J."/>
            <person name="Wendawek A."/>
            <person name="Woldeyes F."/>
            <person name="Nichols R.A."/>
            <person name="Borrell J.S."/>
        </authorList>
    </citation>
    <scope>NUCLEOTIDE SEQUENCE [LARGE SCALE GENOMIC DNA]</scope>
    <source>
        <strain evidence="2">cv. Maze</strain>
        <tissue evidence="1">Seeds</tissue>
    </source>
</reference>